<dbReference type="RefSeq" id="WP_343790552.1">
    <property type="nucleotide sequence ID" value="NZ_BAAAFH010000022.1"/>
</dbReference>
<protein>
    <submittedName>
        <fullName evidence="2">CoA-binding protein</fullName>
    </submittedName>
</protein>
<dbReference type="EMBL" id="BAAAFH010000022">
    <property type="protein sequence ID" value="GAA0876854.1"/>
    <property type="molecule type" value="Genomic_DNA"/>
</dbReference>
<dbReference type="SUPFAM" id="SSF51735">
    <property type="entry name" value="NAD(P)-binding Rossmann-fold domains"/>
    <property type="match status" value="1"/>
</dbReference>
<accession>A0ABN1MUE8</accession>
<dbReference type="Pfam" id="PF13380">
    <property type="entry name" value="CoA_binding_2"/>
    <property type="match status" value="1"/>
</dbReference>
<evidence type="ECO:0000259" key="1">
    <source>
        <dbReference type="Pfam" id="PF13380"/>
    </source>
</evidence>
<proteinExistence type="predicted"/>
<evidence type="ECO:0000313" key="3">
    <source>
        <dbReference type="Proteomes" id="UP001501126"/>
    </source>
</evidence>
<feature type="domain" description="CoA-binding" evidence="1">
    <location>
        <begin position="7"/>
        <end position="116"/>
    </location>
</feature>
<comment type="caution">
    <text evidence="2">The sequence shown here is derived from an EMBL/GenBank/DDBJ whole genome shotgun (WGS) entry which is preliminary data.</text>
</comment>
<sequence>MSEKKLTLVLGASTKEDRYSYQALLLLQKHQHPVIAVGNREGVVGEASIVRSIPVHEPVDTLTMYLSARNQKGFYKDILKLHPKRVIFNPGAENLDFEKVLNENGISTENACTLVLLSVGNY</sequence>
<dbReference type="Proteomes" id="UP001501126">
    <property type="component" value="Unassembled WGS sequence"/>
</dbReference>
<name>A0ABN1MUE8_9FLAO</name>
<reference evidence="2 3" key="1">
    <citation type="journal article" date="2019" name="Int. J. Syst. Evol. Microbiol.">
        <title>The Global Catalogue of Microorganisms (GCM) 10K type strain sequencing project: providing services to taxonomists for standard genome sequencing and annotation.</title>
        <authorList>
            <consortium name="The Broad Institute Genomics Platform"/>
            <consortium name="The Broad Institute Genome Sequencing Center for Infectious Disease"/>
            <person name="Wu L."/>
            <person name="Ma J."/>
        </authorList>
    </citation>
    <scope>NUCLEOTIDE SEQUENCE [LARGE SCALE GENOMIC DNA]</scope>
    <source>
        <strain evidence="2 3">JCM 16083</strain>
    </source>
</reference>
<evidence type="ECO:0000313" key="2">
    <source>
        <dbReference type="EMBL" id="GAA0876854.1"/>
    </source>
</evidence>
<keyword evidence="3" id="KW-1185">Reference proteome</keyword>
<dbReference type="Gene3D" id="3.40.50.720">
    <property type="entry name" value="NAD(P)-binding Rossmann-like Domain"/>
    <property type="match status" value="1"/>
</dbReference>
<gene>
    <name evidence="2" type="ORF">GCM10009118_32640</name>
</gene>
<dbReference type="InterPro" id="IPR003781">
    <property type="entry name" value="CoA-bd"/>
</dbReference>
<dbReference type="InterPro" id="IPR036291">
    <property type="entry name" value="NAD(P)-bd_dom_sf"/>
</dbReference>
<organism evidence="2 3">
    <name type="scientific">Wandonia haliotis</name>
    <dbReference type="NCBI Taxonomy" id="574963"/>
    <lineage>
        <taxon>Bacteria</taxon>
        <taxon>Pseudomonadati</taxon>
        <taxon>Bacteroidota</taxon>
        <taxon>Flavobacteriia</taxon>
        <taxon>Flavobacteriales</taxon>
        <taxon>Crocinitomicaceae</taxon>
        <taxon>Wandonia</taxon>
    </lineage>
</organism>